<dbReference type="STRING" id="1552.A7L45_02380"/>
<feature type="domain" description="ATP-cone" evidence="7">
    <location>
        <begin position="1"/>
        <end position="92"/>
    </location>
</feature>
<dbReference type="PANTHER" id="PTHR21075">
    <property type="entry name" value="ANAEROBIC RIBONUCLEOSIDE-TRIPHOSPHATE REDUCTASE"/>
    <property type="match status" value="1"/>
</dbReference>
<dbReference type="EMBL" id="CP015756">
    <property type="protein sequence ID" value="APC38992.1"/>
    <property type="molecule type" value="Genomic_DNA"/>
</dbReference>
<reference evidence="9" key="1">
    <citation type="journal article" date="2016" name="Front. Microbiol.">
        <title>Complete Genome Sequence of Clostridium estertheticum DSM 8809, a Microbe Identified in Spoiled Vacuum Packed Beef.</title>
        <authorList>
            <person name="Yu Z."/>
            <person name="Gunn L."/>
            <person name="Brennan E."/>
            <person name="Reid R."/>
            <person name="Wall P.G."/>
            <person name="Gaora O.P."/>
            <person name="Hurley D."/>
            <person name="Bolton D."/>
            <person name="Fanning S."/>
        </authorList>
    </citation>
    <scope>NUCLEOTIDE SEQUENCE [LARGE SCALE GENOMIC DNA]</scope>
    <source>
        <strain evidence="9">DSM 8809</strain>
    </source>
</reference>
<gene>
    <name evidence="8" type="ORF">A7L45_02380</name>
</gene>
<dbReference type="GO" id="GO:0008998">
    <property type="term" value="F:ribonucleoside-triphosphate reductase (thioredoxin) activity"/>
    <property type="evidence" value="ECO:0007669"/>
    <property type="project" value="InterPro"/>
</dbReference>
<proteinExistence type="predicted"/>
<dbReference type="Pfam" id="PF03477">
    <property type="entry name" value="ATP-cone"/>
    <property type="match status" value="1"/>
</dbReference>
<keyword evidence="3 4" id="KW-0067">ATP-binding</keyword>
<dbReference type="PANTHER" id="PTHR21075:SF0">
    <property type="entry name" value="ANAEROBIC RIBONUCLEOSIDE-TRIPHOSPHATE REDUCTASE"/>
    <property type="match status" value="1"/>
</dbReference>
<dbReference type="NCBIfam" id="NF006732">
    <property type="entry name" value="PRK09263.1"/>
    <property type="match status" value="1"/>
</dbReference>
<name>A0A1J0GDB9_9CLOT</name>
<protein>
    <submittedName>
        <fullName evidence="8">Anaerobic ribonucleoside-triphosphate reductase</fullName>
    </submittedName>
</protein>
<keyword evidence="2 5" id="KW-0556">Organic radical</keyword>
<dbReference type="InterPro" id="IPR012833">
    <property type="entry name" value="NrdD"/>
</dbReference>
<evidence type="ECO:0000259" key="7">
    <source>
        <dbReference type="PROSITE" id="PS51161"/>
    </source>
</evidence>
<dbReference type="GO" id="GO:0004748">
    <property type="term" value="F:ribonucleoside-diphosphate reductase activity, thioredoxin disulfide as acceptor"/>
    <property type="evidence" value="ECO:0007669"/>
    <property type="project" value="TreeGrafter"/>
</dbReference>
<keyword evidence="1 4" id="KW-0547">Nucleotide-binding</keyword>
<dbReference type="PROSITE" id="PS51161">
    <property type="entry name" value="ATP_CONE"/>
    <property type="match status" value="1"/>
</dbReference>
<dbReference type="SUPFAM" id="SSF51998">
    <property type="entry name" value="PFL-like glycyl radical enzymes"/>
    <property type="match status" value="1"/>
</dbReference>
<evidence type="ECO:0000256" key="3">
    <source>
        <dbReference type="ARBA" id="ARBA00022840"/>
    </source>
</evidence>
<dbReference type="Proteomes" id="UP000182569">
    <property type="component" value="Chromosome"/>
</dbReference>
<evidence type="ECO:0000313" key="9">
    <source>
        <dbReference type="Proteomes" id="UP000182569"/>
    </source>
</evidence>
<dbReference type="RefSeq" id="WP_071611289.1">
    <property type="nucleotide sequence ID" value="NZ_CP015756.1"/>
</dbReference>
<evidence type="ECO:0000313" key="8">
    <source>
        <dbReference type="EMBL" id="APC38992.1"/>
    </source>
</evidence>
<evidence type="ECO:0000259" key="6">
    <source>
        <dbReference type="PROSITE" id="PS51149"/>
    </source>
</evidence>
<keyword evidence="9" id="KW-1185">Reference proteome</keyword>
<dbReference type="NCBIfam" id="TIGR02487">
    <property type="entry name" value="NrdD"/>
    <property type="match status" value="1"/>
</dbReference>
<organism evidence="8 9">
    <name type="scientific">Clostridium estertheticum subsp. estertheticum</name>
    <dbReference type="NCBI Taxonomy" id="1552"/>
    <lineage>
        <taxon>Bacteria</taxon>
        <taxon>Bacillati</taxon>
        <taxon>Bacillota</taxon>
        <taxon>Clostridia</taxon>
        <taxon>Eubacteriales</taxon>
        <taxon>Clostridiaceae</taxon>
        <taxon>Clostridium</taxon>
    </lineage>
</organism>
<dbReference type="InterPro" id="IPR001150">
    <property type="entry name" value="Gly_radical"/>
</dbReference>
<feature type="modified residue" description="Glycine radical" evidence="5">
    <location>
        <position position="688"/>
    </location>
</feature>
<dbReference type="GO" id="GO:0009265">
    <property type="term" value="P:2'-deoxyribonucleotide biosynthetic process"/>
    <property type="evidence" value="ECO:0007669"/>
    <property type="project" value="TreeGrafter"/>
</dbReference>
<dbReference type="AlphaFoldDB" id="A0A1J0GDB9"/>
<dbReference type="GO" id="GO:0006260">
    <property type="term" value="P:DNA replication"/>
    <property type="evidence" value="ECO:0007669"/>
    <property type="project" value="InterPro"/>
</dbReference>
<accession>A0A1J0GDB9</accession>
<feature type="domain" description="Glycine radical" evidence="6">
    <location>
        <begin position="587"/>
        <end position="715"/>
    </location>
</feature>
<evidence type="ECO:0000256" key="2">
    <source>
        <dbReference type="ARBA" id="ARBA00022818"/>
    </source>
</evidence>
<dbReference type="GO" id="GO:0005524">
    <property type="term" value="F:ATP binding"/>
    <property type="evidence" value="ECO:0007669"/>
    <property type="project" value="UniProtKB-UniRule"/>
</dbReference>
<evidence type="ECO:0000256" key="5">
    <source>
        <dbReference type="PROSITE-ProRule" id="PRU00493"/>
    </source>
</evidence>
<dbReference type="KEGG" id="ceu:A7L45_02380"/>
<evidence type="ECO:0000256" key="4">
    <source>
        <dbReference type="PROSITE-ProRule" id="PRU00492"/>
    </source>
</evidence>
<evidence type="ECO:0000256" key="1">
    <source>
        <dbReference type="ARBA" id="ARBA00022741"/>
    </source>
</evidence>
<dbReference type="InterPro" id="IPR005144">
    <property type="entry name" value="ATP-cone_dom"/>
</dbReference>
<dbReference type="Pfam" id="PF13597">
    <property type="entry name" value="NRDD"/>
    <property type="match status" value="1"/>
</dbReference>
<sequence length="716" mass="80658">MQVIKRDSRRKEFIPERILTAAGKAFIEVYGKEDKSFNNLVLTRVLETLNQRGETIIPIEEIQDIIVDQIKLLDNKVALAYISYREERTFERDKKGELDKEIDNIINAVSEQTNSNGNLDGSKIQTIRALISNVVGSNYSQRHKIPKKYLKKHKKSIYIHDETYFGLPLFNCCLVDWISMFENGFDLGTTLIGTPNSIETAINVLSQVASHISSNTYGGTTFPTLITGLTPYAVKSLNKHRIVGEKWIGDPLKIEEYAWDRLGKEIEDSMQSLEYEVQTLMTSRAETPFLTLGINNVDLNASEEDQKIQKMITEAILNQRIKGLTGGVTPVFPKLVYQNTKGNNLNPGDKYYDLFKLAVVCSAHRQYPDYINTDKAIEVTGDYKECMGCRSFLGSYLDETGNYKTAGRFNFGVISINLVRLAIEADRNEDSFFKSLHEALNDCKDLLMIRYDILKNVKAKQAPILYMSGAIAKLNAEDTIEPLLNNGYASASIGYVGLHNCLTALYGKGLNDRTEKTSKRATKIMKYLRDYCDEQKDKTKIGFSLYGSPAETLATKFCVEDVKDFGVIAGVNDNGYYENSFHYPSNELISPFDKLDLESESSSLSSGGAISFVELGDMTKNLVALEDIIRYSYDKTHFLGISSISDKCLKCGYTGEMFTKENSDTEFECPVCKNDDKMLLSIIRKLCGYLGSIFERPVVNGKMKEIKNRKNNKGCN</sequence>
<dbReference type="Gene3D" id="3.20.70.20">
    <property type="match status" value="1"/>
</dbReference>
<dbReference type="GO" id="GO:0031250">
    <property type="term" value="C:anaerobic ribonucleoside-triphosphate reductase complex"/>
    <property type="evidence" value="ECO:0007669"/>
    <property type="project" value="TreeGrafter"/>
</dbReference>
<dbReference type="OrthoDB" id="9804622at2"/>
<dbReference type="PROSITE" id="PS51149">
    <property type="entry name" value="GLY_RADICAL_2"/>
    <property type="match status" value="1"/>
</dbReference>